<evidence type="ECO:0000313" key="1">
    <source>
        <dbReference type="EMBL" id="KAF2095160.1"/>
    </source>
</evidence>
<dbReference type="Gene3D" id="3.10.129.10">
    <property type="entry name" value="Hotdog Thioesterase"/>
    <property type="match status" value="1"/>
</dbReference>
<dbReference type="AlphaFoldDB" id="A0A9P4I9G3"/>
<reference evidence="1" key="1">
    <citation type="journal article" date="2020" name="Stud. Mycol.">
        <title>101 Dothideomycetes genomes: a test case for predicting lifestyles and emergence of pathogens.</title>
        <authorList>
            <person name="Haridas S."/>
            <person name="Albert R."/>
            <person name="Binder M."/>
            <person name="Bloem J."/>
            <person name="Labutti K."/>
            <person name="Salamov A."/>
            <person name="Andreopoulos B."/>
            <person name="Baker S."/>
            <person name="Barry K."/>
            <person name="Bills G."/>
            <person name="Bluhm B."/>
            <person name="Cannon C."/>
            <person name="Castanera R."/>
            <person name="Culley D."/>
            <person name="Daum C."/>
            <person name="Ezra D."/>
            <person name="Gonzalez J."/>
            <person name="Henrissat B."/>
            <person name="Kuo A."/>
            <person name="Liang C."/>
            <person name="Lipzen A."/>
            <person name="Lutzoni F."/>
            <person name="Magnuson J."/>
            <person name="Mondo S."/>
            <person name="Nolan M."/>
            <person name="Ohm R."/>
            <person name="Pangilinan J."/>
            <person name="Park H.-J."/>
            <person name="Ramirez L."/>
            <person name="Alfaro M."/>
            <person name="Sun H."/>
            <person name="Tritt A."/>
            <person name="Yoshinaga Y."/>
            <person name="Zwiers L.-H."/>
            <person name="Turgeon B."/>
            <person name="Goodwin S."/>
            <person name="Spatafora J."/>
            <person name="Crous P."/>
            <person name="Grigoriev I."/>
        </authorList>
    </citation>
    <scope>NUCLEOTIDE SEQUENCE</scope>
    <source>
        <strain evidence="1">CBS 133067</strain>
    </source>
</reference>
<dbReference type="GO" id="GO:0005739">
    <property type="term" value="C:mitochondrion"/>
    <property type="evidence" value="ECO:0007669"/>
    <property type="project" value="TreeGrafter"/>
</dbReference>
<dbReference type="Proteomes" id="UP000799772">
    <property type="component" value="Unassembled WGS sequence"/>
</dbReference>
<dbReference type="InterPro" id="IPR052741">
    <property type="entry name" value="Mitochondrial_HTD2"/>
</dbReference>
<dbReference type="SUPFAM" id="SSF54637">
    <property type="entry name" value="Thioesterase/thiol ester dehydrase-isomerase"/>
    <property type="match status" value="1"/>
</dbReference>
<gene>
    <name evidence="1" type="ORF">NA57DRAFT_7621</name>
</gene>
<evidence type="ECO:0000313" key="2">
    <source>
        <dbReference type="Proteomes" id="UP000799772"/>
    </source>
</evidence>
<protein>
    <submittedName>
        <fullName evidence="1">Uncharacterized protein</fullName>
    </submittedName>
</protein>
<dbReference type="PANTHER" id="PTHR28152">
    <property type="entry name" value="HYDROXYACYL-THIOESTER DEHYDRATASE TYPE 2, MITOCHONDRIAL"/>
    <property type="match status" value="1"/>
</dbReference>
<organism evidence="1 2">
    <name type="scientific">Rhizodiscina lignyota</name>
    <dbReference type="NCBI Taxonomy" id="1504668"/>
    <lineage>
        <taxon>Eukaryota</taxon>
        <taxon>Fungi</taxon>
        <taxon>Dikarya</taxon>
        <taxon>Ascomycota</taxon>
        <taxon>Pezizomycotina</taxon>
        <taxon>Dothideomycetes</taxon>
        <taxon>Pleosporomycetidae</taxon>
        <taxon>Aulographales</taxon>
        <taxon>Rhizodiscinaceae</taxon>
        <taxon>Rhizodiscina</taxon>
    </lineage>
</organism>
<dbReference type="InterPro" id="IPR029069">
    <property type="entry name" value="HotDog_dom_sf"/>
</dbReference>
<comment type="caution">
    <text evidence="1">The sequence shown here is derived from an EMBL/GenBank/DDBJ whole genome shotgun (WGS) entry which is preliminary data.</text>
</comment>
<dbReference type="OrthoDB" id="3257538at2759"/>
<dbReference type="PANTHER" id="PTHR28152:SF1">
    <property type="entry name" value="HYDROXYACYL-THIOESTER DEHYDRATASE TYPE 2, MITOCHONDRIAL"/>
    <property type="match status" value="1"/>
</dbReference>
<accession>A0A9P4I9G3</accession>
<feature type="non-terminal residue" evidence="1">
    <location>
        <position position="327"/>
    </location>
</feature>
<sequence length="327" mass="36643">LEAELTARKLPLLYEDFTPEQSRRLSITLAPFIKAQIPDTRPSPSTSKYLLPPSHHLVYVNPVLTSDKLLPDGTDPLQSPGPPFVRRMWGGGSLRPGPNYDSMTMDGGKLVCLEGIRDVAVKGKPGNEKVFVGIERRMMKLDDTTESEDSIRSRLWKDTAEDFGDAALIERRNIAFMYERSPEELKAVTEGSGVAKPQKMLKPQNAPDFTHTIDQPTAKLLFRYSALTMNAHAIHLDPHYCRTVEGHRDLLFHGPLSFTFLIYLLGLQKDKATGKPLKKLVNVEYRNLAPLYCWEPIKLCGREIESGKYEIWAETPEGGIAVKGTAL</sequence>
<dbReference type="GO" id="GO:0019171">
    <property type="term" value="F:(3R)-hydroxyacyl-[acyl-carrier-protein] dehydratase activity"/>
    <property type="evidence" value="ECO:0007669"/>
    <property type="project" value="TreeGrafter"/>
</dbReference>
<keyword evidence="2" id="KW-1185">Reference proteome</keyword>
<name>A0A9P4I9G3_9PEZI</name>
<dbReference type="EMBL" id="ML978132">
    <property type="protein sequence ID" value="KAF2095160.1"/>
    <property type="molecule type" value="Genomic_DNA"/>
</dbReference>
<proteinExistence type="predicted"/>
<feature type="non-terminal residue" evidence="1">
    <location>
        <position position="1"/>
    </location>
</feature>